<dbReference type="PANTHER" id="PTHR30069">
    <property type="entry name" value="TONB-DEPENDENT OUTER MEMBRANE RECEPTOR"/>
    <property type="match status" value="1"/>
</dbReference>
<dbReference type="Pfam" id="PF00593">
    <property type="entry name" value="TonB_dep_Rec_b-barrel"/>
    <property type="match status" value="1"/>
</dbReference>
<keyword evidence="5" id="KW-0732">Signal</keyword>
<keyword evidence="7 10" id="KW-0472">Membrane</keyword>
<dbReference type="CDD" id="cd01347">
    <property type="entry name" value="ligand_gated_channel"/>
    <property type="match status" value="1"/>
</dbReference>
<dbReference type="SUPFAM" id="SSF56935">
    <property type="entry name" value="Porins"/>
    <property type="match status" value="1"/>
</dbReference>
<evidence type="ECO:0000256" key="8">
    <source>
        <dbReference type="ARBA" id="ARBA00023170"/>
    </source>
</evidence>
<sequence length="674" mass="75733">MYLHSFQTLMIRDGKRVALMIFGLLFPVMISAGSCFGKVLGEDGNPPAGSVVRILGNDTVANTLNEVVVTATRTPKALKDVPVITRLVTSDEIKKSDASNIQELLTGELPGLEFGYTMSQETSLSMNGFGGSAVLFLVDGERLAGETMDNVDYSRLFLDDMDRVEIVKGASSALYGANAVGGVVNLITKESREPLTANVNSRYRRAGNEWRSGGNLNVNSGRWNSSTSVQHSSAETIRLTDAFDTESKIHEVFGGRTLNIRERLVCRINDNLRFIVRGGYFDRISNRANYDDRYKDYSGGIKSVWNISGSRTLEFSYGYDRYDKSRYVDNVRTNDHDYSNRQHIVHGLYNEFFGANCLTVGVDFMNDCLATYQFKDNACHIQNSFDIFAQFDYNPLSWLNLIASVREDYFSASKNNSVTCRLAAMFKLKGMSVRASYAGGFRAPTLKEMYMDFDMAGIQMIYGNPGLKPEKSHNLNVALEHNGHVGNGIMNGSYNLTASGYYNYLDSRITTTDFPGDADREEGAVYCNEDGVKIMGVDLTARYRLLMGLGFSFSYNYLYTAGRTVDSQFAQPRPHSATWRIGYDRQICGVWRLYAGLSGRYLSKPVSSHETDNAYSIWRLTVLQRVWKGMNINFIIDNIFNYKPRVYYWNSAPTSGRTYSVGLSFDINDFFKKK</sequence>
<dbReference type="Pfam" id="PF07715">
    <property type="entry name" value="Plug"/>
    <property type="match status" value="1"/>
</dbReference>
<proteinExistence type="inferred from homology"/>
<evidence type="ECO:0000313" key="15">
    <source>
        <dbReference type="Proteomes" id="UP000714420"/>
    </source>
</evidence>
<dbReference type="EMBL" id="JABKKF010000001">
    <property type="protein sequence ID" value="NPD90955.1"/>
    <property type="molecule type" value="Genomic_DNA"/>
</dbReference>
<dbReference type="Gene3D" id="2.170.130.10">
    <property type="entry name" value="TonB-dependent receptor, plug domain"/>
    <property type="match status" value="1"/>
</dbReference>
<gene>
    <name evidence="14" type="ORF">HPS56_01020</name>
</gene>
<dbReference type="InterPro" id="IPR000531">
    <property type="entry name" value="Beta-barrel_TonB"/>
</dbReference>
<comment type="subcellular location">
    <subcellularLocation>
        <location evidence="1 10">Cell outer membrane</location>
        <topology evidence="1 10">Multi-pass membrane protein</topology>
    </subcellularLocation>
</comment>
<feature type="domain" description="TonB-dependent receptor plug" evidence="13">
    <location>
        <begin position="78"/>
        <end position="183"/>
    </location>
</feature>
<keyword evidence="2 10" id="KW-0813">Transport</keyword>
<comment type="caution">
    <text evidence="14">The sequence shown here is derived from an EMBL/GenBank/DDBJ whole genome shotgun (WGS) entry which is preliminary data.</text>
</comment>
<dbReference type="InterPro" id="IPR039426">
    <property type="entry name" value="TonB-dep_rcpt-like"/>
</dbReference>
<dbReference type="PANTHER" id="PTHR30069:SF29">
    <property type="entry name" value="HEMOGLOBIN AND HEMOGLOBIN-HAPTOGLOBIN-BINDING PROTEIN 1-RELATED"/>
    <property type="match status" value="1"/>
</dbReference>
<comment type="similarity">
    <text evidence="10 11">Belongs to the TonB-dependent receptor family.</text>
</comment>
<evidence type="ECO:0000256" key="3">
    <source>
        <dbReference type="ARBA" id="ARBA00022452"/>
    </source>
</evidence>
<evidence type="ECO:0000256" key="10">
    <source>
        <dbReference type="PROSITE-ProRule" id="PRU01360"/>
    </source>
</evidence>
<keyword evidence="9 10" id="KW-0998">Cell outer membrane</keyword>
<evidence type="ECO:0000256" key="1">
    <source>
        <dbReference type="ARBA" id="ARBA00004571"/>
    </source>
</evidence>
<feature type="domain" description="TonB-dependent receptor-like beta-barrel" evidence="12">
    <location>
        <begin position="197"/>
        <end position="638"/>
    </location>
</feature>
<dbReference type="InterPro" id="IPR037066">
    <property type="entry name" value="Plug_dom_sf"/>
</dbReference>
<evidence type="ECO:0000256" key="5">
    <source>
        <dbReference type="ARBA" id="ARBA00022729"/>
    </source>
</evidence>
<keyword evidence="6 11" id="KW-0798">TonB box</keyword>
<dbReference type="Proteomes" id="UP000714420">
    <property type="component" value="Unassembled WGS sequence"/>
</dbReference>
<dbReference type="InterPro" id="IPR036942">
    <property type="entry name" value="Beta-barrel_TonB_sf"/>
</dbReference>
<keyword evidence="3 10" id="KW-1134">Transmembrane beta strand</keyword>
<organism evidence="14 15">
    <name type="scientific">Xylanibacter muris</name>
    <dbReference type="NCBI Taxonomy" id="2736290"/>
    <lineage>
        <taxon>Bacteria</taxon>
        <taxon>Pseudomonadati</taxon>
        <taxon>Bacteroidota</taxon>
        <taxon>Bacteroidia</taxon>
        <taxon>Bacteroidales</taxon>
        <taxon>Prevotellaceae</taxon>
        <taxon>Xylanibacter</taxon>
    </lineage>
</organism>
<keyword evidence="8 14" id="KW-0675">Receptor</keyword>
<name>A0ABX2AL88_9BACT</name>
<dbReference type="RefSeq" id="WP_172272510.1">
    <property type="nucleotide sequence ID" value="NZ_CASGMU010000001.1"/>
</dbReference>
<evidence type="ECO:0000256" key="9">
    <source>
        <dbReference type="ARBA" id="ARBA00023237"/>
    </source>
</evidence>
<evidence type="ECO:0000256" key="7">
    <source>
        <dbReference type="ARBA" id="ARBA00023136"/>
    </source>
</evidence>
<dbReference type="PROSITE" id="PS52016">
    <property type="entry name" value="TONB_DEPENDENT_REC_3"/>
    <property type="match status" value="1"/>
</dbReference>
<evidence type="ECO:0000313" key="14">
    <source>
        <dbReference type="EMBL" id="NPD90955.1"/>
    </source>
</evidence>
<dbReference type="Gene3D" id="2.40.170.20">
    <property type="entry name" value="TonB-dependent receptor, beta-barrel domain"/>
    <property type="match status" value="1"/>
</dbReference>
<evidence type="ECO:0000256" key="4">
    <source>
        <dbReference type="ARBA" id="ARBA00022692"/>
    </source>
</evidence>
<evidence type="ECO:0000256" key="2">
    <source>
        <dbReference type="ARBA" id="ARBA00022448"/>
    </source>
</evidence>
<accession>A0ABX2AL88</accession>
<evidence type="ECO:0000259" key="13">
    <source>
        <dbReference type="Pfam" id="PF07715"/>
    </source>
</evidence>
<protein>
    <submittedName>
        <fullName evidence="14">TonB-dependent receptor</fullName>
    </submittedName>
</protein>
<evidence type="ECO:0000256" key="11">
    <source>
        <dbReference type="RuleBase" id="RU003357"/>
    </source>
</evidence>
<keyword evidence="4 10" id="KW-0812">Transmembrane</keyword>
<reference evidence="14 15" key="1">
    <citation type="submission" date="2020-05" db="EMBL/GenBank/DDBJ databases">
        <title>Distinct polysaccharide utilization as determinants for interspecies competition between intestinal Prevotella spp.</title>
        <authorList>
            <person name="Galvez E.J.C."/>
            <person name="Iljazovic A."/>
            <person name="Strowig T."/>
        </authorList>
    </citation>
    <scope>NUCLEOTIDE SEQUENCE [LARGE SCALE GENOMIC DNA]</scope>
    <source>
        <strain evidence="14 15">PMUR</strain>
    </source>
</reference>
<evidence type="ECO:0000256" key="6">
    <source>
        <dbReference type="ARBA" id="ARBA00023077"/>
    </source>
</evidence>
<dbReference type="InterPro" id="IPR012910">
    <property type="entry name" value="Plug_dom"/>
</dbReference>
<keyword evidence="15" id="KW-1185">Reference proteome</keyword>
<evidence type="ECO:0000259" key="12">
    <source>
        <dbReference type="Pfam" id="PF00593"/>
    </source>
</evidence>